<evidence type="ECO:0000313" key="2">
    <source>
        <dbReference type="EMBL" id="KCZ71923.1"/>
    </source>
</evidence>
<gene>
    <name evidence="2" type="ORF">ANME2D_01979</name>
</gene>
<proteinExistence type="predicted"/>
<evidence type="ECO:0000313" key="3">
    <source>
        <dbReference type="Proteomes" id="UP000027153"/>
    </source>
</evidence>
<feature type="domain" description="NurA" evidence="1">
    <location>
        <begin position="89"/>
        <end position="346"/>
    </location>
</feature>
<reference evidence="2 3" key="1">
    <citation type="journal article" date="2013" name="Nature">
        <title>Anaerobic oxidation of methane coupled to nitrate reduction in a novel archaeal lineage.</title>
        <authorList>
            <person name="Haroon M.F."/>
            <person name="Hu S."/>
            <person name="Shi Y."/>
            <person name="Imelfort M."/>
            <person name="Keller J."/>
            <person name="Hugenholtz P."/>
            <person name="Yuan Z."/>
            <person name="Tyson G.W."/>
        </authorList>
    </citation>
    <scope>NUCLEOTIDE SEQUENCE [LARGE SCALE GENOMIC DNA]</scope>
    <source>
        <strain evidence="2 3">ANME-2d</strain>
    </source>
</reference>
<dbReference type="Pfam" id="PF09376">
    <property type="entry name" value="NurA"/>
    <property type="match status" value="1"/>
</dbReference>
<dbReference type="InterPro" id="IPR018977">
    <property type="entry name" value="NurA_domain"/>
</dbReference>
<keyword evidence="3" id="KW-1185">Reference proteome</keyword>
<name>A0A062V5U8_9EURY</name>
<evidence type="ECO:0000259" key="1">
    <source>
        <dbReference type="SMART" id="SM00933"/>
    </source>
</evidence>
<dbReference type="Proteomes" id="UP000027153">
    <property type="component" value="Unassembled WGS sequence"/>
</dbReference>
<dbReference type="RefSeq" id="WP_048090982.1">
    <property type="nucleotide sequence ID" value="NZ_JMIY01000004.1"/>
</dbReference>
<accession>A0A062V5U8</accession>
<dbReference type="AlphaFoldDB" id="A0A062V5U8"/>
<organism evidence="2 3">
    <name type="scientific">Candidatus Methanoperedens nitratireducens</name>
    <dbReference type="NCBI Taxonomy" id="1392998"/>
    <lineage>
        <taxon>Archaea</taxon>
        <taxon>Methanobacteriati</taxon>
        <taxon>Methanobacteriota</taxon>
        <taxon>Stenosarchaea group</taxon>
        <taxon>Methanomicrobia</taxon>
        <taxon>Methanosarcinales</taxon>
        <taxon>ANME-2 cluster</taxon>
        <taxon>Candidatus Methanoperedentaceae</taxon>
        <taxon>Candidatus Methanoperedens</taxon>
    </lineage>
</organism>
<sequence>MLDLKSISLQFDSRLEAIKSYDAERSALSDEYRGELEKLKVIDLTMNRMLPPYSGARLLEPGKLIRPFHFNWKNRHDAVEWIDSVLSGVPLGAVDGSQIYPDKSYEIPLAVIQTSRIFNRHTCNCDYNQDTEATIITPDEFDTASVYSFGREYIDARRFAMECESIMRLMRQYQKIYILLDGSLILSHINALNRNIRSIYISAITELLEVSETTKNPVIGFIDTTAPRDITLMMHFLFRLKKSKLSDTHLFSNLLWGERTAAFLCDRDDRRDRASKCVLDCYGKFKDSIAFFYIRVSNGLPARVEFPSWVHEEGLIDKIADIIRAECVIRGNYPDILMRAHDVALIRLNEHTLFYGMLDNFCKVHGIKINKSAKHFHKLMNRRI</sequence>
<dbReference type="EMBL" id="JMIY01000004">
    <property type="protein sequence ID" value="KCZ71923.1"/>
    <property type="molecule type" value="Genomic_DNA"/>
</dbReference>
<comment type="caution">
    <text evidence="2">The sequence shown here is derived from an EMBL/GenBank/DDBJ whole genome shotgun (WGS) entry which is preliminary data.</text>
</comment>
<dbReference type="OrthoDB" id="191284at2157"/>
<dbReference type="SMART" id="SM00933">
    <property type="entry name" value="NurA"/>
    <property type="match status" value="1"/>
</dbReference>
<protein>
    <submittedName>
        <fullName evidence="2">NurA domain-containing protein</fullName>
    </submittedName>
</protein>